<dbReference type="AlphaFoldDB" id="A0A9P4H8L5"/>
<dbReference type="Proteomes" id="UP000799777">
    <property type="component" value="Unassembled WGS sequence"/>
</dbReference>
<dbReference type="OrthoDB" id="2157530at2759"/>
<evidence type="ECO:0000313" key="2">
    <source>
        <dbReference type="EMBL" id="KAF2029740.1"/>
    </source>
</evidence>
<dbReference type="InterPro" id="IPR010730">
    <property type="entry name" value="HET"/>
</dbReference>
<dbReference type="PANTHER" id="PTHR24148:SF77">
    <property type="entry name" value="HETEROKARYON INCOMPATIBILITY DOMAIN-CONTAINING PROTEIN"/>
    <property type="match status" value="1"/>
</dbReference>
<dbReference type="EMBL" id="ML978197">
    <property type="protein sequence ID" value="KAF2029740.1"/>
    <property type="molecule type" value="Genomic_DNA"/>
</dbReference>
<keyword evidence="3" id="KW-1185">Reference proteome</keyword>
<reference evidence="2" key="1">
    <citation type="journal article" date="2020" name="Stud. Mycol.">
        <title>101 Dothideomycetes genomes: a test case for predicting lifestyles and emergence of pathogens.</title>
        <authorList>
            <person name="Haridas S."/>
            <person name="Albert R."/>
            <person name="Binder M."/>
            <person name="Bloem J."/>
            <person name="Labutti K."/>
            <person name="Salamov A."/>
            <person name="Andreopoulos B."/>
            <person name="Baker S."/>
            <person name="Barry K."/>
            <person name="Bills G."/>
            <person name="Bluhm B."/>
            <person name="Cannon C."/>
            <person name="Castanera R."/>
            <person name="Culley D."/>
            <person name="Daum C."/>
            <person name="Ezra D."/>
            <person name="Gonzalez J."/>
            <person name="Henrissat B."/>
            <person name="Kuo A."/>
            <person name="Liang C."/>
            <person name="Lipzen A."/>
            <person name="Lutzoni F."/>
            <person name="Magnuson J."/>
            <person name="Mondo S."/>
            <person name="Nolan M."/>
            <person name="Ohm R."/>
            <person name="Pangilinan J."/>
            <person name="Park H.-J."/>
            <person name="Ramirez L."/>
            <person name="Alfaro M."/>
            <person name="Sun H."/>
            <person name="Tritt A."/>
            <person name="Yoshinaga Y."/>
            <person name="Zwiers L.-H."/>
            <person name="Turgeon B."/>
            <person name="Goodwin S."/>
            <person name="Spatafora J."/>
            <person name="Crous P."/>
            <person name="Grigoriev I."/>
        </authorList>
    </citation>
    <scope>NUCLEOTIDE SEQUENCE</scope>
    <source>
        <strain evidence="2">CBS 110217</strain>
    </source>
</reference>
<comment type="caution">
    <text evidence="2">The sequence shown here is derived from an EMBL/GenBank/DDBJ whole genome shotgun (WGS) entry which is preliminary data.</text>
</comment>
<sequence length="285" mass="32957">MRKVYASAKQVVIWMGLSNQWIKAFMNDFPRVSDLAKRWIPKLSGYDSNWRGEDWPIEYDDFWIGLYYLLDHDWFRRLWTFQEIVLAKKSVFMCGDLHFDALAFLNFVRNSIAQVNGYLIYNASVASRIPSKPKVSRLAHNACRSIVDAQGHLGAWNNGFQPLAIPPLMHRLRNLQVTEPVDRTWAIAGLLQKDIQTRLEPFVDYSEQGRKEYWKTYINFAKVISEVGQSLEFLSLPPSAKGKDGNWPSWCPDLTDMDACETLIDGFWHAPIERRDPGIASFFDG</sequence>
<dbReference type="PANTHER" id="PTHR24148">
    <property type="entry name" value="ANKYRIN REPEAT DOMAIN-CONTAINING PROTEIN 39 HOMOLOG-RELATED"/>
    <property type="match status" value="1"/>
</dbReference>
<feature type="domain" description="Heterokaryon incompatibility" evidence="1">
    <location>
        <begin position="1"/>
        <end position="83"/>
    </location>
</feature>
<dbReference type="Pfam" id="PF06985">
    <property type="entry name" value="HET"/>
    <property type="match status" value="1"/>
</dbReference>
<gene>
    <name evidence="2" type="ORF">EK21DRAFT_112612</name>
</gene>
<evidence type="ECO:0000259" key="1">
    <source>
        <dbReference type="Pfam" id="PF06985"/>
    </source>
</evidence>
<evidence type="ECO:0000313" key="3">
    <source>
        <dbReference type="Proteomes" id="UP000799777"/>
    </source>
</evidence>
<dbReference type="InterPro" id="IPR052895">
    <property type="entry name" value="HetReg/Transcr_Mod"/>
</dbReference>
<organism evidence="2 3">
    <name type="scientific">Setomelanomma holmii</name>
    <dbReference type="NCBI Taxonomy" id="210430"/>
    <lineage>
        <taxon>Eukaryota</taxon>
        <taxon>Fungi</taxon>
        <taxon>Dikarya</taxon>
        <taxon>Ascomycota</taxon>
        <taxon>Pezizomycotina</taxon>
        <taxon>Dothideomycetes</taxon>
        <taxon>Pleosporomycetidae</taxon>
        <taxon>Pleosporales</taxon>
        <taxon>Pleosporineae</taxon>
        <taxon>Phaeosphaeriaceae</taxon>
        <taxon>Setomelanomma</taxon>
    </lineage>
</organism>
<proteinExistence type="predicted"/>
<name>A0A9P4H8L5_9PLEO</name>
<protein>
    <recommendedName>
        <fullName evidence="1">Heterokaryon incompatibility domain-containing protein</fullName>
    </recommendedName>
</protein>
<accession>A0A9P4H8L5</accession>